<evidence type="ECO:0000313" key="2">
    <source>
        <dbReference type="EMBL" id="DAF90977.1"/>
    </source>
</evidence>
<keyword evidence="1" id="KW-0812">Transmembrane</keyword>
<keyword evidence="1" id="KW-1133">Transmembrane helix</keyword>
<evidence type="ECO:0000256" key="1">
    <source>
        <dbReference type="SAM" id="Phobius"/>
    </source>
</evidence>
<keyword evidence="1" id="KW-0472">Membrane</keyword>
<sequence length="128" mass="14582">MVIAVEDITAFISVMAGVITGGLVIFKFASSVVQKWVDNLLKPVNAKIDESNKAIMARLDANAEEIKQMQLEQYKNFLTRYLADIERDTQLTEIELERFNDINTKYTNLGGNSYVHRKIDKLKEQGKL</sequence>
<dbReference type="EMBL" id="BK016041">
    <property type="protein sequence ID" value="DAF90977.1"/>
    <property type="molecule type" value="Genomic_DNA"/>
</dbReference>
<feature type="transmembrane region" description="Helical" evidence="1">
    <location>
        <begin position="12"/>
        <end position="33"/>
    </location>
</feature>
<reference evidence="2" key="1">
    <citation type="journal article" date="2021" name="Proc. Natl. Acad. Sci. U.S.A.">
        <title>A Catalog of Tens of Thousands of Viruses from Human Metagenomes Reveals Hidden Associations with Chronic Diseases.</title>
        <authorList>
            <person name="Tisza M.J."/>
            <person name="Buck C.B."/>
        </authorList>
    </citation>
    <scope>NUCLEOTIDE SEQUENCE</scope>
    <source>
        <strain evidence="2">Cti3G1</strain>
    </source>
</reference>
<name>A0A8S5U914_9CAUD</name>
<organism evidence="2">
    <name type="scientific">Herelleviridae sp. cti3G1</name>
    <dbReference type="NCBI Taxonomy" id="2825831"/>
    <lineage>
        <taxon>Viruses</taxon>
        <taxon>Duplodnaviria</taxon>
        <taxon>Heunggongvirae</taxon>
        <taxon>Uroviricota</taxon>
        <taxon>Caudoviricetes</taxon>
        <taxon>Herelleviridae</taxon>
    </lineage>
</organism>
<accession>A0A8S5U914</accession>
<protein>
    <submittedName>
        <fullName evidence="2">Uncharacterized protein</fullName>
    </submittedName>
</protein>
<proteinExistence type="predicted"/>